<feature type="transmembrane region" description="Helical" evidence="1">
    <location>
        <begin position="36"/>
        <end position="55"/>
    </location>
</feature>
<dbReference type="EMBL" id="SMLK01000004">
    <property type="protein sequence ID" value="TFZ00199.1"/>
    <property type="molecule type" value="Genomic_DNA"/>
</dbReference>
<dbReference type="AlphaFoldDB" id="A0A4Z0BQC7"/>
<evidence type="ECO:0000313" key="2">
    <source>
        <dbReference type="EMBL" id="TFZ00199.1"/>
    </source>
</evidence>
<dbReference type="Proteomes" id="UP000297839">
    <property type="component" value="Unassembled WGS sequence"/>
</dbReference>
<comment type="caution">
    <text evidence="2">The sequence shown here is derived from an EMBL/GenBank/DDBJ whole genome shotgun (WGS) entry which is preliminary data.</text>
</comment>
<evidence type="ECO:0000256" key="1">
    <source>
        <dbReference type="SAM" id="Phobius"/>
    </source>
</evidence>
<keyword evidence="1" id="KW-0472">Membrane</keyword>
<dbReference type="RefSeq" id="WP_135250386.1">
    <property type="nucleotide sequence ID" value="NZ_SMLK01000004.1"/>
</dbReference>
<organism evidence="2 3">
    <name type="scientific">Ramlibacter humi</name>
    <dbReference type="NCBI Taxonomy" id="2530451"/>
    <lineage>
        <taxon>Bacteria</taxon>
        <taxon>Pseudomonadati</taxon>
        <taxon>Pseudomonadota</taxon>
        <taxon>Betaproteobacteria</taxon>
        <taxon>Burkholderiales</taxon>
        <taxon>Comamonadaceae</taxon>
        <taxon>Ramlibacter</taxon>
    </lineage>
</organism>
<feature type="transmembrane region" description="Helical" evidence="1">
    <location>
        <begin position="105"/>
        <end position="125"/>
    </location>
</feature>
<gene>
    <name evidence="2" type="ORF">EZ216_13925</name>
</gene>
<evidence type="ECO:0000313" key="3">
    <source>
        <dbReference type="Proteomes" id="UP000297839"/>
    </source>
</evidence>
<keyword evidence="1" id="KW-1133">Transmembrane helix</keyword>
<proteinExistence type="predicted"/>
<accession>A0A4Z0BQC7</accession>
<reference evidence="2 3" key="1">
    <citation type="submission" date="2019-03" db="EMBL/GenBank/DDBJ databases">
        <title>Ramlibacter sp. 18x22-1, whole genome shotgun sequence.</title>
        <authorList>
            <person name="Zhang X."/>
            <person name="Feng G."/>
            <person name="Zhu H."/>
        </authorList>
    </citation>
    <scope>NUCLEOTIDE SEQUENCE [LARGE SCALE GENOMIC DNA]</scope>
    <source>
        <strain evidence="2 3">18x22-1</strain>
    </source>
</reference>
<dbReference type="NCBIfam" id="NF037976">
    <property type="entry name" value="gtrA_1"/>
    <property type="match status" value="1"/>
</dbReference>
<name>A0A4Z0BQC7_9BURK</name>
<keyword evidence="3" id="KW-1185">Reference proteome</keyword>
<sequence>MTAASTAARYTAIAVIASLANLALQRCWMAAYTGPFAVETAAVLATGLVLPFKYLADKHFIFGFRTVSAVQDLHKLLQYTTASLFTVAIFWAVEFGAWRAFETPAAQYIGGALGLALSFHAKYLIDRRFVFR</sequence>
<protein>
    <submittedName>
        <fullName evidence="2">GtrA family protein</fullName>
    </submittedName>
</protein>
<keyword evidence="1" id="KW-0812">Transmembrane</keyword>
<feature type="transmembrane region" description="Helical" evidence="1">
    <location>
        <begin position="7"/>
        <end position="24"/>
    </location>
</feature>
<feature type="transmembrane region" description="Helical" evidence="1">
    <location>
        <begin position="76"/>
        <end position="93"/>
    </location>
</feature>
<dbReference type="OrthoDB" id="565050at2"/>